<dbReference type="Proteomes" id="UP000467371">
    <property type="component" value="Chromosome"/>
</dbReference>
<evidence type="ECO:0000313" key="1">
    <source>
        <dbReference type="EMBL" id="QIB90115.1"/>
    </source>
</evidence>
<sequence length="248" mass="28371">MIRNSLYVRTFALIQYLPFAGEGTVVYCHDPGTIPESYVSLLEETDPEVQRLQGLLNNPAVKMEIEGIIIQVIAQQHNILERLDLLEEYLGVSAKTHFVGIDMAWEEMDDPERLLNPQKKRKTFIPLPERLSELEKKILEGNIPRNENSLLSGNKTVVRAKLVMEELERTKPKLAGKILTSSEIYLFLSSEAVLEDCRILVKRSSSRAMVQAIMDKVVELYPEKVRKSKKRKGKGTSFLILREDDNNF</sequence>
<accession>A0A6C0VG24</accession>
<protein>
    <submittedName>
        <fullName evidence="1">Uncharacterized protein</fullName>
    </submittedName>
</protein>
<dbReference type="RefSeq" id="WP_163645265.1">
    <property type="nucleotide sequence ID" value="NZ_CP042908.1"/>
</dbReference>
<proteinExistence type="predicted"/>
<gene>
    <name evidence="1" type="ORF">FQU78_02765</name>
</gene>
<dbReference type="GeneID" id="44086002"/>
<name>A0A6C0VG24_METMZ</name>
<organism evidence="1 2">
    <name type="scientific">Methanosarcina mazei</name>
    <name type="common">Methanosarcina frisia</name>
    <dbReference type="NCBI Taxonomy" id="2209"/>
    <lineage>
        <taxon>Archaea</taxon>
        <taxon>Methanobacteriati</taxon>
        <taxon>Methanobacteriota</taxon>
        <taxon>Stenosarchaea group</taxon>
        <taxon>Methanomicrobia</taxon>
        <taxon>Methanosarcinales</taxon>
        <taxon>Methanosarcinaceae</taxon>
        <taxon>Methanosarcina</taxon>
    </lineage>
</organism>
<reference evidence="1 2" key="1">
    <citation type="journal article" date="2020" name="Environ. Microbiol. Rep.">
        <title>Redox cycling of Fe(II) and Fe(III) in magnetite accelerates aceticlastic methanogenesis by Methanosarcina mazei.</title>
        <authorList>
            <person name="Wang H."/>
            <person name="Byrne J.M."/>
            <person name="Liu P."/>
            <person name="Liu J."/>
            <person name="Dong X."/>
            <person name="Lu Y."/>
        </authorList>
    </citation>
    <scope>NUCLEOTIDE SEQUENCE [LARGE SCALE GENOMIC DNA]</scope>
    <source>
        <strain evidence="2">zm-15</strain>
    </source>
</reference>
<evidence type="ECO:0000313" key="2">
    <source>
        <dbReference type="Proteomes" id="UP000467371"/>
    </source>
</evidence>
<dbReference type="EMBL" id="CP042908">
    <property type="protein sequence ID" value="QIB90115.1"/>
    <property type="molecule type" value="Genomic_DNA"/>
</dbReference>
<dbReference type="AlphaFoldDB" id="A0A6C0VG24"/>